<evidence type="ECO:0000256" key="5">
    <source>
        <dbReference type="ARBA" id="ARBA00022741"/>
    </source>
</evidence>
<dbReference type="GO" id="GO:0016818">
    <property type="term" value="F:hydrolase activity, acting on acid anhydrides, in phosphorus-containing anhydrides"/>
    <property type="evidence" value="ECO:0007669"/>
    <property type="project" value="InterPro"/>
</dbReference>
<dbReference type="GO" id="GO:0051539">
    <property type="term" value="F:4 iron, 4 sulfur cluster binding"/>
    <property type="evidence" value="ECO:0007669"/>
    <property type="project" value="UniProtKB-KW"/>
</dbReference>
<keyword evidence="7 21" id="KW-0378">Hydrolase</keyword>
<keyword evidence="22" id="KW-1185">Reference proteome</keyword>
<evidence type="ECO:0000256" key="8">
    <source>
        <dbReference type="ARBA" id="ARBA00022806"/>
    </source>
</evidence>
<dbReference type="AlphaFoldDB" id="A0A9W8ARJ1"/>
<evidence type="ECO:0000313" key="22">
    <source>
        <dbReference type="Proteomes" id="UP001150925"/>
    </source>
</evidence>
<comment type="catalytic activity">
    <reaction evidence="17">
        <text>ATP + H2O = ADP + phosphate + H(+)</text>
        <dbReference type="Rhea" id="RHEA:13065"/>
        <dbReference type="ChEBI" id="CHEBI:15377"/>
        <dbReference type="ChEBI" id="CHEBI:15378"/>
        <dbReference type="ChEBI" id="CHEBI:30616"/>
        <dbReference type="ChEBI" id="CHEBI:43474"/>
        <dbReference type="ChEBI" id="CHEBI:456216"/>
        <dbReference type="EC" id="5.6.2.3"/>
    </reaction>
</comment>
<keyword evidence="13" id="KW-0234">DNA repair</keyword>
<keyword evidence="9" id="KW-0067">ATP-binding</keyword>
<evidence type="ECO:0000256" key="10">
    <source>
        <dbReference type="ARBA" id="ARBA00023004"/>
    </source>
</evidence>
<proteinExistence type="predicted"/>
<dbReference type="GO" id="GO:0090657">
    <property type="term" value="P:telomeric loop disassembly"/>
    <property type="evidence" value="ECO:0007669"/>
    <property type="project" value="TreeGrafter"/>
</dbReference>
<comment type="cofactor">
    <cofactor evidence="1">
        <name>[4Fe-4S] cluster</name>
        <dbReference type="ChEBI" id="CHEBI:49883"/>
    </cofactor>
</comment>
<dbReference type="SUPFAM" id="SSF52540">
    <property type="entry name" value="P-loop containing nucleoside triphosphate hydrolases"/>
    <property type="match status" value="2"/>
</dbReference>
<dbReference type="CDD" id="cd18788">
    <property type="entry name" value="SF2_C_XPD"/>
    <property type="match status" value="1"/>
</dbReference>
<dbReference type="InterPro" id="IPR013020">
    <property type="entry name" value="Rad3/Chl1-like"/>
</dbReference>
<feature type="region of interest" description="Disordered" evidence="19">
    <location>
        <begin position="831"/>
        <end position="887"/>
    </location>
</feature>
<dbReference type="GO" id="GO:0003677">
    <property type="term" value="F:DNA binding"/>
    <property type="evidence" value="ECO:0007669"/>
    <property type="project" value="UniProtKB-KW"/>
</dbReference>
<dbReference type="InterPro" id="IPR002464">
    <property type="entry name" value="DNA/RNA_helicase_DEAH_CS"/>
</dbReference>
<dbReference type="GO" id="GO:0043139">
    <property type="term" value="F:5'-3' DNA helicase activity"/>
    <property type="evidence" value="ECO:0007669"/>
    <property type="project" value="UniProtKB-EC"/>
</dbReference>
<evidence type="ECO:0000256" key="19">
    <source>
        <dbReference type="SAM" id="MobiDB-lite"/>
    </source>
</evidence>
<dbReference type="NCBIfam" id="TIGR00604">
    <property type="entry name" value="rad3"/>
    <property type="match status" value="1"/>
</dbReference>
<dbReference type="GO" id="GO:0045910">
    <property type="term" value="P:negative regulation of DNA recombination"/>
    <property type="evidence" value="ECO:0007669"/>
    <property type="project" value="TreeGrafter"/>
</dbReference>
<evidence type="ECO:0000256" key="17">
    <source>
        <dbReference type="ARBA" id="ARBA00048954"/>
    </source>
</evidence>
<dbReference type="PROSITE" id="PS00690">
    <property type="entry name" value="DEAH_ATP_HELICASE"/>
    <property type="match status" value="1"/>
</dbReference>
<sequence length="970" mass="108024">MHTLAIRGVTVQFPVEPYPCQLVLMEKIIASLQGQHNALLESPTGTGKTLCLLCASLAWIESYNTRTKVATYLLEQKLNQPPLTTAPTAGGSSDLAVQLWKLLERLDYAVTGLHRTSLNLHELARATPTRLLYTSRTHSQLSQAIRELGRTSHKVPHAVLGSRQQMCVHPEVTAATSRTARNHLCRVKVKTRTCSFYTALEQPGVQEELINQTLDMEDLVKLGTRRRVCPYYLARSRQSEASVLFLPYNYILHPQLRKSQQLDLKNAVVVFDEAHNLEGQCNDVCSFDLSLRTLQKAIRDLRSYITQTDTGITPSSTDIDDIQWLLSFLTVVQKQVEQDLGSLTEGQEDIRSGTYLLDLLARAGLDSSNQSHYLHTMERIVETITTAVSNPSASEKQILIHGQGEALQNLLASFKILFSMVHQLEGTDTTAFGQQVQRSLKVCLTRLSSPATSHPPPEKSGNVANLQGQLSFWCLHPSFVMTNLVREGTRSVLLTSGTLSPFEFLTTELGLEFKVRLTNGHVVSPDQLSIMILPQGPSGHALTSSFQARGNIRAKMDLGNAIANFSRIVPGGILVFFPSYASMVDNLQLWQNPIDSSKVTIPSSTTMSTTHSIRSIWQRIQASKDIFTEPKDGTQVQPLIRKFYAIVDNPQSKGAVLFAVCRGKVAEGIDFSDRRCRAVIITGLPYPSIKSPKVVMKQALLDENVSRVDLITSTSGEGPAVLNRNGNPTGTAWSGRMWYRLQAIRAVNQAIGRVIRHRNDHGAIILCDERFTSSSIREGLSPWLQPHVRVYQQFGQGQKNPSTWESVTAMSMWDNTTFAKLANRSVEIPSFSPKGHQAVSVESSDGKSKLPRPPSPITTDIQPVPETSTTPLASIKPRKRRKRSRRKKAIGFLESCESIMTDEEYYSMVQILVGFKSRQITVEVMLRDIGRLLHAHQGASLLTQMKPFLFPRHHGLLEQIINEFQTQPDK</sequence>
<organism evidence="21 22">
    <name type="scientific">Dispira parvispora</name>
    <dbReference type="NCBI Taxonomy" id="1520584"/>
    <lineage>
        <taxon>Eukaryota</taxon>
        <taxon>Fungi</taxon>
        <taxon>Fungi incertae sedis</taxon>
        <taxon>Zoopagomycota</taxon>
        <taxon>Kickxellomycotina</taxon>
        <taxon>Dimargaritomycetes</taxon>
        <taxon>Dimargaritales</taxon>
        <taxon>Dimargaritaceae</taxon>
        <taxon>Dispira</taxon>
    </lineage>
</organism>
<evidence type="ECO:0000256" key="16">
    <source>
        <dbReference type="ARBA" id="ARBA00044969"/>
    </source>
</evidence>
<evidence type="ECO:0000256" key="4">
    <source>
        <dbReference type="ARBA" id="ARBA00022723"/>
    </source>
</evidence>
<evidence type="ECO:0000313" key="21">
    <source>
        <dbReference type="EMBL" id="KAJ1967468.1"/>
    </source>
</evidence>
<dbReference type="PROSITE" id="PS51193">
    <property type="entry name" value="HELICASE_ATP_BIND_2"/>
    <property type="match status" value="1"/>
</dbReference>
<evidence type="ECO:0000256" key="1">
    <source>
        <dbReference type="ARBA" id="ARBA00001966"/>
    </source>
</evidence>
<dbReference type="InterPro" id="IPR006555">
    <property type="entry name" value="ATP-dep_Helicase_C"/>
</dbReference>
<keyword evidence="15" id="KW-0539">Nucleus</keyword>
<dbReference type="InterPro" id="IPR045028">
    <property type="entry name" value="DinG/Rad3-like"/>
</dbReference>
<dbReference type="InterPro" id="IPR006554">
    <property type="entry name" value="Helicase-like_DEXD_c2"/>
</dbReference>
<keyword evidence="4" id="KW-0479">Metal-binding</keyword>
<evidence type="ECO:0000256" key="13">
    <source>
        <dbReference type="ARBA" id="ARBA00023204"/>
    </source>
</evidence>
<dbReference type="Proteomes" id="UP001150925">
    <property type="component" value="Unassembled WGS sequence"/>
</dbReference>
<dbReference type="FunFam" id="3.40.50.300:FF:000431">
    <property type="entry name" value="Regulator of telomere elongation helicase 1"/>
    <property type="match status" value="1"/>
</dbReference>
<dbReference type="InterPro" id="IPR027417">
    <property type="entry name" value="P-loop_NTPase"/>
</dbReference>
<keyword evidence="3" id="KW-0004">4Fe-4S</keyword>
<dbReference type="EMBL" id="JANBPY010000332">
    <property type="protein sequence ID" value="KAJ1967468.1"/>
    <property type="molecule type" value="Genomic_DNA"/>
</dbReference>
<dbReference type="Pfam" id="PF23109">
    <property type="entry name" value="ARCH_RTEL1"/>
    <property type="match status" value="1"/>
</dbReference>
<evidence type="ECO:0000256" key="14">
    <source>
        <dbReference type="ARBA" id="ARBA00023235"/>
    </source>
</evidence>
<reference evidence="21" key="1">
    <citation type="submission" date="2022-07" db="EMBL/GenBank/DDBJ databases">
        <title>Phylogenomic reconstructions and comparative analyses of Kickxellomycotina fungi.</title>
        <authorList>
            <person name="Reynolds N.K."/>
            <person name="Stajich J.E."/>
            <person name="Barry K."/>
            <person name="Grigoriev I.V."/>
            <person name="Crous P."/>
            <person name="Smith M.E."/>
        </authorList>
    </citation>
    <scope>NUCLEOTIDE SEQUENCE</scope>
    <source>
        <strain evidence="21">RSA 1196</strain>
    </source>
</reference>
<dbReference type="Pfam" id="PF06733">
    <property type="entry name" value="DEAD_2"/>
    <property type="match status" value="1"/>
</dbReference>
<dbReference type="SMART" id="SM00491">
    <property type="entry name" value="HELICc2"/>
    <property type="match status" value="1"/>
</dbReference>
<gene>
    <name evidence="21" type="primary">RTEL1</name>
    <name evidence="21" type="ORF">IWQ62_001840</name>
</gene>
<dbReference type="Gene3D" id="3.40.50.300">
    <property type="entry name" value="P-loop containing nucleotide triphosphate hydrolases"/>
    <property type="match status" value="2"/>
</dbReference>
<keyword evidence="8 21" id="KW-0347">Helicase</keyword>
<evidence type="ECO:0000256" key="9">
    <source>
        <dbReference type="ARBA" id="ARBA00022840"/>
    </source>
</evidence>
<comment type="caution">
    <text evidence="21">The sequence shown here is derived from an EMBL/GenBank/DDBJ whole genome shotgun (WGS) entry which is preliminary data.</text>
</comment>
<accession>A0A9W8ARJ1</accession>
<keyword evidence="14" id="KW-0413">Isomerase</keyword>
<evidence type="ECO:0000256" key="2">
    <source>
        <dbReference type="ARBA" id="ARBA00004123"/>
    </source>
</evidence>
<keyword evidence="12" id="KW-0238">DNA-binding</keyword>
<dbReference type="InterPro" id="IPR014013">
    <property type="entry name" value="Helic_SF1/SF2_ATP-bd_DinG/Rad3"/>
</dbReference>
<comment type="subcellular location">
    <subcellularLocation>
        <location evidence="2">Nucleus</location>
    </subcellularLocation>
</comment>
<evidence type="ECO:0000259" key="20">
    <source>
        <dbReference type="PROSITE" id="PS51193"/>
    </source>
</evidence>
<dbReference type="SMART" id="SM00488">
    <property type="entry name" value="DEXDc2"/>
    <property type="match status" value="1"/>
</dbReference>
<keyword evidence="10" id="KW-0408">Iron</keyword>
<keyword evidence="6" id="KW-0227">DNA damage</keyword>
<dbReference type="GO" id="GO:0005524">
    <property type="term" value="F:ATP binding"/>
    <property type="evidence" value="ECO:0007669"/>
    <property type="project" value="UniProtKB-KW"/>
</dbReference>
<evidence type="ECO:0000256" key="12">
    <source>
        <dbReference type="ARBA" id="ARBA00023125"/>
    </source>
</evidence>
<evidence type="ECO:0000256" key="3">
    <source>
        <dbReference type="ARBA" id="ARBA00022485"/>
    </source>
</evidence>
<evidence type="ECO:0000256" key="11">
    <source>
        <dbReference type="ARBA" id="ARBA00023014"/>
    </source>
</evidence>
<dbReference type="GO" id="GO:0005634">
    <property type="term" value="C:nucleus"/>
    <property type="evidence" value="ECO:0007669"/>
    <property type="project" value="UniProtKB-SubCell"/>
</dbReference>
<dbReference type="EC" id="5.6.2.3" evidence="16"/>
<dbReference type="OrthoDB" id="272481at2759"/>
<protein>
    <recommendedName>
        <fullName evidence="18">Regulator of telomere elongation helicase 1 homolog</fullName>
        <ecNumber evidence="16">5.6.2.3</ecNumber>
    </recommendedName>
</protein>
<evidence type="ECO:0000256" key="6">
    <source>
        <dbReference type="ARBA" id="ARBA00022763"/>
    </source>
</evidence>
<dbReference type="Pfam" id="PF13307">
    <property type="entry name" value="Helicase_C_2"/>
    <property type="match status" value="1"/>
</dbReference>
<name>A0A9W8ARJ1_9FUNG</name>
<dbReference type="InterPro" id="IPR010614">
    <property type="entry name" value="RAD3-like_helicase_DEAD"/>
</dbReference>
<evidence type="ECO:0000256" key="15">
    <source>
        <dbReference type="ARBA" id="ARBA00023242"/>
    </source>
</evidence>
<dbReference type="GO" id="GO:0006281">
    <property type="term" value="P:DNA repair"/>
    <property type="evidence" value="ECO:0007669"/>
    <property type="project" value="UniProtKB-KW"/>
</dbReference>
<feature type="compositionally biased region" description="Polar residues" evidence="19">
    <location>
        <begin position="857"/>
        <end position="872"/>
    </location>
</feature>
<dbReference type="PANTHER" id="PTHR11472">
    <property type="entry name" value="DNA REPAIR DEAD HELICASE RAD3/XP-D SUBFAMILY MEMBER"/>
    <property type="match status" value="1"/>
</dbReference>
<dbReference type="GO" id="GO:0046872">
    <property type="term" value="F:metal ion binding"/>
    <property type="evidence" value="ECO:0007669"/>
    <property type="project" value="UniProtKB-KW"/>
</dbReference>
<evidence type="ECO:0000256" key="18">
    <source>
        <dbReference type="ARBA" id="ARBA00073810"/>
    </source>
</evidence>
<dbReference type="GO" id="GO:0070182">
    <property type="term" value="F:DNA polymerase binding"/>
    <property type="evidence" value="ECO:0007669"/>
    <property type="project" value="TreeGrafter"/>
</dbReference>
<dbReference type="PANTHER" id="PTHR11472:SF34">
    <property type="entry name" value="REGULATOR OF TELOMERE ELONGATION HELICASE 1"/>
    <property type="match status" value="1"/>
</dbReference>
<keyword evidence="11" id="KW-0411">Iron-sulfur</keyword>
<dbReference type="GO" id="GO:1904430">
    <property type="term" value="P:negative regulation of t-circle formation"/>
    <property type="evidence" value="ECO:0007669"/>
    <property type="project" value="TreeGrafter"/>
</dbReference>
<feature type="compositionally biased region" description="Basic residues" evidence="19">
    <location>
        <begin position="876"/>
        <end position="887"/>
    </location>
</feature>
<dbReference type="InterPro" id="IPR057498">
    <property type="entry name" value="Rtel1_ARCH"/>
</dbReference>
<evidence type="ECO:0000256" key="7">
    <source>
        <dbReference type="ARBA" id="ARBA00022801"/>
    </source>
</evidence>
<feature type="domain" description="Helicase ATP-binding" evidence="20">
    <location>
        <begin position="7"/>
        <end position="343"/>
    </location>
</feature>
<dbReference type="GO" id="GO:0010569">
    <property type="term" value="P:regulation of double-strand break repair via homologous recombination"/>
    <property type="evidence" value="ECO:0007669"/>
    <property type="project" value="TreeGrafter"/>
</dbReference>
<keyword evidence="5" id="KW-0547">Nucleotide-binding</keyword>